<accession>A0A8K0C8Z7</accession>
<name>A0A8K0C8Z7_IGNLU</name>
<dbReference type="PANTHER" id="PTHR46599">
    <property type="entry name" value="PIGGYBAC TRANSPOSABLE ELEMENT-DERIVED PROTEIN 4"/>
    <property type="match status" value="1"/>
</dbReference>
<evidence type="ECO:0000313" key="3">
    <source>
        <dbReference type="EMBL" id="KAF2881046.1"/>
    </source>
</evidence>
<dbReference type="Proteomes" id="UP000801492">
    <property type="component" value="Unassembled WGS sequence"/>
</dbReference>
<dbReference type="AlphaFoldDB" id="A0A8K0C8Z7"/>
<keyword evidence="4" id="KW-1185">Reference proteome</keyword>
<feature type="domain" description="Endonuclease/exonuclease/phosphatase" evidence="2">
    <location>
        <begin position="255"/>
        <end position="335"/>
    </location>
</feature>
<dbReference type="Pfam" id="PF13843">
    <property type="entry name" value="DDE_Tnp_1_7"/>
    <property type="match status" value="1"/>
</dbReference>
<comment type="caution">
    <text evidence="3">The sequence shown here is derived from an EMBL/GenBank/DDBJ whole genome shotgun (WGS) entry which is preliminary data.</text>
</comment>
<evidence type="ECO:0000259" key="2">
    <source>
        <dbReference type="Pfam" id="PF14529"/>
    </source>
</evidence>
<organism evidence="3 4">
    <name type="scientific">Ignelater luminosus</name>
    <name type="common">Cucubano</name>
    <name type="synonym">Pyrophorus luminosus</name>
    <dbReference type="NCBI Taxonomy" id="2038154"/>
    <lineage>
        <taxon>Eukaryota</taxon>
        <taxon>Metazoa</taxon>
        <taxon>Ecdysozoa</taxon>
        <taxon>Arthropoda</taxon>
        <taxon>Hexapoda</taxon>
        <taxon>Insecta</taxon>
        <taxon>Pterygota</taxon>
        <taxon>Neoptera</taxon>
        <taxon>Endopterygota</taxon>
        <taxon>Coleoptera</taxon>
        <taxon>Polyphaga</taxon>
        <taxon>Elateriformia</taxon>
        <taxon>Elateroidea</taxon>
        <taxon>Elateridae</taxon>
        <taxon>Agrypninae</taxon>
        <taxon>Pyrophorini</taxon>
        <taxon>Ignelater</taxon>
    </lineage>
</organism>
<dbReference type="Pfam" id="PF14529">
    <property type="entry name" value="Exo_endo_phos_2"/>
    <property type="match status" value="1"/>
</dbReference>
<reference evidence="3" key="1">
    <citation type="submission" date="2019-08" db="EMBL/GenBank/DDBJ databases">
        <title>The genome of the North American firefly Photinus pyralis.</title>
        <authorList>
            <consortium name="Photinus pyralis genome working group"/>
            <person name="Fallon T.R."/>
            <person name="Sander Lower S.E."/>
            <person name="Weng J.-K."/>
        </authorList>
    </citation>
    <scope>NUCLEOTIDE SEQUENCE</scope>
    <source>
        <strain evidence="3">TRF0915ILg1</strain>
        <tissue evidence="3">Whole body</tissue>
    </source>
</reference>
<feature type="domain" description="PiggyBac transposable element-derived protein" evidence="1">
    <location>
        <begin position="165"/>
        <end position="254"/>
    </location>
</feature>
<gene>
    <name evidence="3" type="ORF">ILUMI_25134</name>
</gene>
<dbReference type="GO" id="GO:0003824">
    <property type="term" value="F:catalytic activity"/>
    <property type="evidence" value="ECO:0007669"/>
    <property type="project" value="InterPro"/>
</dbReference>
<dbReference type="OrthoDB" id="6751067at2759"/>
<dbReference type="InterPro" id="IPR036691">
    <property type="entry name" value="Endo/exonu/phosph_ase_sf"/>
</dbReference>
<protein>
    <submittedName>
        <fullName evidence="3">Uncharacterized protein</fullName>
    </submittedName>
</protein>
<dbReference type="InterPro" id="IPR005135">
    <property type="entry name" value="Endo/exonuclease/phosphatase"/>
</dbReference>
<evidence type="ECO:0000259" key="1">
    <source>
        <dbReference type="Pfam" id="PF13843"/>
    </source>
</evidence>
<sequence>MKEVETRLVITQKHQIPGRGFDSDGRYSDTYYNEDIPNVSSYNWNVLSDLFANKQPRPLQGFSADYVFHPAIDFQECKDRVNSFECFMSPSIVTKLCERTKKRAKMYFLQKNTIIVWTSIEKTREKRIVGFYSPEFSNWTSRVSSYFFVFLKWDIVCAGPKVFDKSIMSRNRYLSIFNFVRFSPPKSARPGAPMARLGILMAMLRGNCMTLVHPGPVFAIDKHLMLYKGKLHFRQHIKSKRSRFGIKIFDLCPETHLEKIAVATRRDNVFSAGCFSKKAEVWYNYFTDKRGEAVLEFLKKEQLNCINKPDKPTTFKSPNEEGNIDFVMVQDDIERK</sequence>
<dbReference type="PANTHER" id="PTHR46599:SF3">
    <property type="entry name" value="PIGGYBAC TRANSPOSABLE ELEMENT-DERIVED PROTEIN 4"/>
    <property type="match status" value="1"/>
</dbReference>
<evidence type="ECO:0000313" key="4">
    <source>
        <dbReference type="Proteomes" id="UP000801492"/>
    </source>
</evidence>
<dbReference type="Gene3D" id="3.60.10.10">
    <property type="entry name" value="Endonuclease/exonuclease/phosphatase"/>
    <property type="match status" value="1"/>
</dbReference>
<dbReference type="EMBL" id="VTPC01090870">
    <property type="protein sequence ID" value="KAF2881046.1"/>
    <property type="molecule type" value="Genomic_DNA"/>
</dbReference>
<dbReference type="InterPro" id="IPR029526">
    <property type="entry name" value="PGBD"/>
</dbReference>
<proteinExistence type="predicted"/>